<dbReference type="InterPro" id="IPR008622">
    <property type="entry name" value="FliT"/>
</dbReference>
<dbReference type="Gene3D" id="1.20.58.380">
    <property type="entry name" value="Flagellar protein flit"/>
    <property type="match status" value="1"/>
</dbReference>
<keyword evidence="4" id="KW-0143">Chaperone</keyword>
<comment type="caution">
    <text evidence="6">The sequence shown here is derived from an EMBL/GenBank/DDBJ whole genome shotgun (WGS) entry which is preliminary data.</text>
</comment>
<evidence type="ECO:0000256" key="1">
    <source>
        <dbReference type="ARBA" id="ARBA00004514"/>
    </source>
</evidence>
<evidence type="ECO:0000256" key="4">
    <source>
        <dbReference type="ARBA" id="ARBA00023186"/>
    </source>
</evidence>
<keyword evidence="3" id="KW-1005">Bacterial flagellum biogenesis</keyword>
<sequence>MLIDRYKAIERSSQQMLQAAQVQDWEGMARWEGVCSAQIAQLQQQAQNESLAPEQRQEKTGILLRILRNDAQVRTLMEPWMGRLEPLLRPPPQTH</sequence>
<comment type="subcellular location">
    <subcellularLocation>
        <location evidence="1">Cytoplasm</location>
        <location evidence="1">Cytosol</location>
    </subcellularLocation>
</comment>
<gene>
    <name evidence="6" type="ORF">DFR45_11314</name>
</gene>
<evidence type="ECO:0000313" key="7">
    <source>
        <dbReference type="Proteomes" id="UP000252174"/>
    </source>
</evidence>
<keyword evidence="6" id="KW-0966">Cell projection</keyword>
<dbReference type="Proteomes" id="UP000252174">
    <property type="component" value="Unassembled WGS sequence"/>
</dbReference>
<evidence type="ECO:0000256" key="2">
    <source>
        <dbReference type="ARBA" id="ARBA00022490"/>
    </source>
</evidence>
<keyword evidence="7" id="KW-1185">Reference proteome</keyword>
<evidence type="ECO:0000256" key="3">
    <source>
        <dbReference type="ARBA" id="ARBA00022795"/>
    </source>
</evidence>
<evidence type="ECO:0000313" key="6">
    <source>
        <dbReference type="EMBL" id="RCX07552.1"/>
    </source>
</evidence>
<organism evidence="6 7">
    <name type="scientific">Extensimonas vulgaris</name>
    <dbReference type="NCBI Taxonomy" id="1031594"/>
    <lineage>
        <taxon>Bacteria</taxon>
        <taxon>Pseudomonadati</taxon>
        <taxon>Pseudomonadota</taxon>
        <taxon>Betaproteobacteria</taxon>
        <taxon>Burkholderiales</taxon>
        <taxon>Comamonadaceae</taxon>
        <taxon>Extensimonas</taxon>
    </lineage>
</organism>
<dbReference type="EMBL" id="QPJU01000013">
    <property type="protein sequence ID" value="RCX07552.1"/>
    <property type="molecule type" value="Genomic_DNA"/>
</dbReference>
<name>A0A369ADW2_9BURK</name>
<keyword evidence="2" id="KW-0963">Cytoplasm</keyword>
<evidence type="ECO:0000256" key="5">
    <source>
        <dbReference type="ARBA" id="ARBA00093797"/>
    </source>
</evidence>
<keyword evidence="6" id="KW-0282">Flagellum</keyword>
<dbReference type="RefSeq" id="WP_114484216.1">
    <property type="nucleotide sequence ID" value="NZ_QPJU01000013.1"/>
</dbReference>
<proteinExistence type="predicted"/>
<accession>A0A369ADW2</accession>
<dbReference type="OrthoDB" id="8687480at2"/>
<dbReference type="AlphaFoldDB" id="A0A369ADW2"/>
<protein>
    <recommendedName>
        <fullName evidence="5">Flagellar protein FliT</fullName>
    </recommendedName>
</protein>
<dbReference type="GO" id="GO:0044781">
    <property type="term" value="P:bacterial-type flagellum organization"/>
    <property type="evidence" value="ECO:0007669"/>
    <property type="project" value="UniProtKB-KW"/>
</dbReference>
<reference evidence="6 7" key="1">
    <citation type="submission" date="2018-07" db="EMBL/GenBank/DDBJ databases">
        <title>Genomic Encyclopedia of Type Strains, Phase IV (KMG-IV): sequencing the most valuable type-strain genomes for metagenomic binning, comparative biology and taxonomic classification.</title>
        <authorList>
            <person name="Goeker M."/>
        </authorList>
    </citation>
    <scope>NUCLEOTIDE SEQUENCE [LARGE SCALE GENOMIC DNA]</scope>
    <source>
        <strain evidence="6 7">DSM 100911</strain>
    </source>
</reference>
<keyword evidence="6" id="KW-0969">Cilium</keyword>
<dbReference type="Pfam" id="PF05400">
    <property type="entry name" value="FliT"/>
    <property type="match status" value="1"/>
</dbReference>